<feature type="transmembrane region" description="Helical" evidence="1">
    <location>
        <begin position="88"/>
        <end position="107"/>
    </location>
</feature>
<feature type="transmembrane region" description="Helical" evidence="1">
    <location>
        <begin position="50"/>
        <end position="68"/>
    </location>
</feature>
<keyword evidence="1" id="KW-0812">Transmembrane</keyword>
<name>A0A7D4TPV2_9SPHI</name>
<dbReference type="EMBL" id="CP054139">
    <property type="protein sequence ID" value="QKJ32133.1"/>
    <property type="molecule type" value="Genomic_DNA"/>
</dbReference>
<feature type="transmembrane region" description="Helical" evidence="1">
    <location>
        <begin position="9"/>
        <end position="30"/>
    </location>
</feature>
<evidence type="ECO:0000256" key="1">
    <source>
        <dbReference type="SAM" id="Phobius"/>
    </source>
</evidence>
<accession>A0A7D4TPV2</accession>
<proteinExistence type="predicted"/>
<protein>
    <submittedName>
        <fullName evidence="2">Uncharacterized protein</fullName>
    </submittedName>
</protein>
<sequence>MKTRFLFPYYFKFIGLALIVIVHFPLIHLLQLANIRFDDNNNGLFSHHHVFFILTYVFILVSLLMIAFSKEKVEDEHISQLRLDSLQWALYLNYLVLVVSLIFTTGIDATDVLRLNLWVPLVFFIIRFRWVLYRLNRSLN</sequence>
<feature type="transmembrane region" description="Helical" evidence="1">
    <location>
        <begin position="113"/>
        <end position="132"/>
    </location>
</feature>
<dbReference type="RefSeq" id="WP_173416785.1">
    <property type="nucleotide sequence ID" value="NZ_CP054139.1"/>
</dbReference>
<evidence type="ECO:0000313" key="2">
    <source>
        <dbReference type="EMBL" id="QKJ32133.1"/>
    </source>
</evidence>
<evidence type="ECO:0000313" key="3">
    <source>
        <dbReference type="Proteomes" id="UP000505355"/>
    </source>
</evidence>
<keyword evidence="3" id="KW-1185">Reference proteome</keyword>
<organism evidence="2 3">
    <name type="scientific">Mucilaginibacter mali</name>
    <dbReference type="NCBI Taxonomy" id="2740462"/>
    <lineage>
        <taxon>Bacteria</taxon>
        <taxon>Pseudomonadati</taxon>
        <taxon>Bacteroidota</taxon>
        <taxon>Sphingobacteriia</taxon>
        <taxon>Sphingobacteriales</taxon>
        <taxon>Sphingobacteriaceae</taxon>
        <taxon>Mucilaginibacter</taxon>
    </lineage>
</organism>
<dbReference type="AlphaFoldDB" id="A0A7D4TPV2"/>
<reference evidence="2 3" key="1">
    <citation type="submission" date="2020-05" db="EMBL/GenBank/DDBJ databases">
        <title>Mucilaginibacter mali sp. nov.</title>
        <authorList>
            <person name="Kim H.S."/>
            <person name="Lee K.C."/>
            <person name="Suh M.K."/>
            <person name="Kim J.-S."/>
            <person name="Han K.-I."/>
            <person name="Eom M.K."/>
            <person name="Shin Y.K."/>
            <person name="Lee J.-S."/>
        </authorList>
    </citation>
    <scope>NUCLEOTIDE SEQUENCE [LARGE SCALE GENOMIC DNA]</scope>
    <source>
        <strain evidence="2 3">G2-14</strain>
    </source>
</reference>
<dbReference type="Proteomes" id="UP000505355">
    <property type="component" value="Chromosome"/>
</dbReference>
<keyword evidence="1" id="KW-0472">Membrane</keyword>
<gene>
    <name evidence="2" type="ORF">HQ865_20980</name>
</gene>
<dbReference type="KEGG" id="mmab:HQ865_20980"/>
<keyword evidence="1" id="KW-1133">Transmembrane helix</keyword>